<dbReference type="OrthoDB" id="9791637at2"/>
<feature type="region of interest" description="Disordered" evidence="1">
    <location>
        <begin position="1"/>
        <end position="70"/>
    </location>
</feature>
<protein>
    <recommendedName>
        <fullName evidence="2">Cupin type-2 domain-containing protein</fullName>
    </recommendedName>
</protein>
<feature type="compositionally biased region" description="Basic and acidic residues" evidence="1">
    <location>
        <begin position="8"/>
        <end position="70"/>
    </location>
</feature>
<dbReference type="eggNOG" id="COG0662">
    <property type="taxonomic scope" value="Bacteria"/>
</dbReference>
<evidence type="ECO:0000313" key="4">
    <source>
        <dbReference type="Proteomes" id="UP000029482"/>
    </source>
</evidence>
<evidence type="ECO:0000256" key="1">
    <source>
        <dbReference type="SAM" id="MobiDB-lite"/>
    </source>
</evidence>
<gene>
    <name evidence="3" type="ORF">SGLAU_25445</name>
</gene>
<keyword evidence="4" id="KW-1185">Reference proteome</keyword>
<evidence type="ECO:0000313" key="3">
    <source>
        <dbReference type="EMBL" id="AIS01027.1"/>
    </source>
</evidence>
<dbReference type="InterPro" id="IPR013096">
    <property type="entry name" value="Cupin_2"/>
</dbReference>
<dbReference type="HOGENOM" id="CLU_1239543_0_0_11"/>
<dbReference type="SUPFAM" id="SSF51182">
    <property type="entry name" value="RmlC-like cupins"/>
    <property type="match status" value="1"/>
</dbReference>
<evidence type="ECO:0000259" key="2">
    <source>
        <dbReference type="Pfam" id="PF07883"/>
    </source>
</evidence>
<dbReference type="KEGG" id="sgu:SGLAU_25445"/>
<sequence>MSQSTTAHRPERPDQPDAHDAHDASTQRHAQAQHEPHDPHDPHHAHDPHDPGHSHDEHHDHGPHPVRDVVHVPAGEGRSVWLSGDVYTFKLTHEDSGGSLAFLEADVPPGGGPPLHIHADADEAFYLLAGELDITARGRTYAVRPGDFVFIPKGTPHRFRNNGIHTARQLLLFTPSGVDRFFLEAGRPPVPGTPPPPPESEDLPRVVAIGERHHLFQATEESR</sequence>
<proteinExistence type="predicted"/>
<dbReference type="PANTHER" id="PTHR36440:SF1">
    <property type="entry name" value="PUTATIVE (AFU_ORTHOLOGUE AFUA_8G07350)-RELATED"/>
    <property type="match status" value="1"/>
</dbReference>
<accession>A0A089XGI2</accession>
<dbReference type="InterPro" id="IPR053146">
    <property type="entry name" value="QDO-like"/>
</dbReference>
<name>A0A089XGI2_STRGA</name>
<dbReference type="PANTHER" id="PTHR36440">
    <property type="entry name" value="PUTATIVE (AFU_ORTHOLOGUE AFUA_8G07350)-RELATED"/>
    <property type="match status" value="1"/>
</dbReference>
<dbReference type="InterPro" id="IPR014710">
    <property type="entry name" value="RmlC-like_jellyroll"/>
</dbReference>
<dbReference type="EMBL" id="CP009438">
    <property type="protein sequence ID" value="AIS01027.1"/>
    <property type="molecule type" value="Genomic_DNA"/>
</dbReference>
<dbReference type="InterPro" id="IPR011051">
    <property type="entry name" value="RmlC_Cupin_sf"/>
</dbReference>
<dbReference type="Proteomes" id="UP000029482">
    <property type="component" value="Chromosome"/>
</dbReference>
<dbReference type="Gene3D" id="2.60.120.10">
    <property type="entry name" value="Jelly Rolls"/>
    <property type="match status" value="1"/>
</dbReference>
<dbReference type="Pfam" id="PF07883">
    <property type="entry name" value="Cupin_2"/>
    <property type="match status" value="1"/>
</dbReference>
<dbReference type="RefSeq" id="WP_078957883.1">
    <property type="nucleotide sequence ID" value="NZ_CP009438.1"/>
</dbReference>
<reference evidence="4" key="1">
    <citation type="journal article" date="2015" name="J. Biotechnol.">
        <title>Complete genome sequence of the actinobacterium Streptomyces glaucescens GLA.O (DSM 40922) consisting of a linear chromosome and one linear plasmid.</title>
        <authorList>
            <person name="Ortseifen V."/>
            <person name="Winkler A."/>
            <person name="Albersmeier A."/>
            <person name="Wendler S."/>
            <person name="Puhler A."/>
            <person name="Kalinowski J."/>
            <person name="Ruckert C."/>
        </authorList>
    </citation>
    <scope>NUCLEOTIDE SEQUENCE [LARGE SCALE GENOMIC DNA]</scope>
    <source>
        <strain evidence="4">DSM 40922 / GLA O</strain>
    </source>
</reference>
<organism evidence="3 4">
    <name type="scientific">Streptomyces glaucescens</name>
    <dbReference type="NCBI Taxonomy" id="1907"/>
    <lineage>
        <taxon>Bacteria</taxon>
        <taxon>Bacillati</taxon>
        <taxon>Actinomycetota</taxon>
        <taxon>Actinomycetes</taxon>
        <taxon>Kitasatosporales</taxon>
        <taxon>Streptomycetaceae</taxon>
        <taxon>Streptomyces</taxon>
    </lineage>
</organism>
<feature type="domain" description="Cupin type-2" evidence="2">
    <location>
        <begin position="105"/>
        <end position="167"/>
    </location>
</feature>
<dbReference type="STRING" id="1907.SGLAU_25445"/>
<dbReference type="AlphaFoldDB" id="A0A089XGI2"/>